<dbReference type="InterPro" id="IPR029033">
    <property type="entry name" value="His_PPase_superfam"/>
</dbReference>
<accession>X5MC22</accession>
<dbReference type="Pfam" id="PF00300">
    <property type="entry name" value="His_Phos_1"/>
    <property type="match status" value="1"/>
</dbReference>
<dbReference type="CDD" id="cd07067">
    <property type="entry name" value="HP_PGM_like"/>
    <property type="match status" value="1"/>
</dbReference>
<dbReference type="KEGG" id="pect:BN1012_Phect498"/>
<dbReference type="STRING" id="1458461.BN1012_Phect498"/>
<name>X5MC22_9HYPH</name>
<keyword evidence="2" id="KW-1185">Reference proteome</keyword>
<dbReference type="HOGENOM" id="CLU_033323_12_2_5"/>
<dbReference type="AlphaFoldDB" id="X5MC22"/>
<evidence type="ECO:0000313" key="1">
    <source>
        <dbReference type="EMBL" id="CDO58712.1"/>
    </source>
</evidence>
<proteinExistence type="predicted"/>
<dbReference type="Gene3D" id="3.40.50.1240">
    <property type="entry name" value="Phosphoglycerate mutase-like"/>
    <property type="match status" value="1"/>
</dbReference>
<organism evidence="1 2">
    <name type="scientific">Candidatus Phaeomarinibacter ectocarpi</name>
    <dbReference type="NCBI Taxonomy" id="1458461"/>
    <lineage>
        <taxon>Bacteria</taxon>
        <taxon>Pseudomonadati</taxon>
        <taxon>Pseudomonadota</taxon>
        <taxon>Alphaproteobacteria</taxon>
        <taxon>Hyphomicrobiales</taxon>
        <taxon>Parvibaculaceae</taxon>
        <taxon>Candidatus Phaeomarinibacter</taxon>
    </lineage>
</organism>
<dbReference type="EMBL" id="HG966617">
    <property type="protein sequence ID" value="CDO58712.1"/>
    <property type="molecule type" value="Genomic_DNA"/>
</dbReference>
<gene>
    <name evidence="1" type="ORF">BN1012_Phect498</name>
</gene>
<dbReference type="SUPFAM" id="SSF53254">
    <property type="entry name" value="Phosphoglycerate mutase-like"/>
    <property type="match status" value="1"/>
</dbReference>
<dbReference type="InterPro" id="IPR013078">
    <property type="entry name" value="His_Pase_superF_clade-1"/>
</dbReference>
<sequence length="154" mass="16990">MASFLAAQGIDHIYASPFLRVQQTVAPTANRTGDHVHILEDLKERRLAETPIDDFVSALRDSFTDDTLRLPGGETLIECRTRVRRVIDHISARHAGQTIAVCSHGAAIASLISDLDDVDGFDLWQSLTNPHVIELTVHDGTYGWRNIGGEDAYV</sequence>
<protein>
    <submittedName>
        <fullName evidence="1">Phosphoglycerate mutase family 2</fullName>
    </submittedName>
</protein>
<dbReference type="Proteomes" id="UP000032160">
    <property type="component" value="Chromosome I"/>
</dbReference>
<evidence type="ECO:0000313" key="2">
    <source>
        <dbReference type="Proteomes" id="UP000032160"/>
    </source>
</evidence>
<reference evidence="1 2" key="1">
    <citation type="journal article" date="2014" name="Front. Genet.">
        <title>Genome and metabolic network of "Candidatus Phaeomarinobacter ectocarpi" Ec32, a new candidate genus of Alphaproteobacteria frequently associated with brown algae.</title>
        <authorList>
            <person name="Dittami S.M."/>
            <person name="Barbeyron T."/>
            <person name="Boyen C."/>
            <person name="Cambefort J."/>
            <person name="Collet G."/>
            <person name="Delage L."/>
            <person name="Gobet A."/>
            <person name="Groisillier A."/>
            <person name="Leblanc C."/>
            <person name="Michel G."/>
            <person name="Scornet D."/>
            <person name="Siegel A."/>
            <person name="Tapia J.E."/>
            <person name="Tonon T."/>
        </authorList>
    </citation>
    <scope>NUCLEOTIDE SEQUENCE [LARGE SCALE GENOMIC DNA]</scope>
    <source>
        <strain evidence="1 2">Ec32</strain>
    </source>
</reference>